<dbReference type="GO" id="GO:0000428">
    <property type="term" value="C:DNA-directed RNA polymerase complex"/>
    <property type="evidence" value="ECO:0007669"/>
    <property type="project" value="UniProtKB-KW"/>
</dbReference>
<name>A0A0A9Z7J6_LYGHE</name>
<dbReference type="EMBL" id="GBHO01002412">
    <property type="protein sequence ID" value="JAG41192.1"/>
    <property type="molecule type" value="Transcribed_RNA"/>
</dbReference>
<proteinExistence type="predicted"/>
<evidence type="ECO:0000313" key="1">
    <source>
        <dbReference type="EMBL" id="JAG41192.1"/>
    </source>
</evidence>
<keyword evidence="1" id="KW-0240">DNA-directed RNA polymerase</keyword>
<dbReference type="AlphaFoldDB" id="A0A0A9Z7J6"/>
<protein>
    <submittedName>
        <fullName evidence="1">DNA-directed RNA polymerase II subunit RPB1</fullName>
    </submittedName>
</protein>
<accession>A0A0A9Z7J6</accession>
<gene>
    <name evidence="1" type="primary">rpb-1_0</name>
    <name evidence="1" type="ORF">CM83_23422</name>
    <name evidence="2" type="ORF">g.99083</name>
</gene>
<evidence type="ECO:0000313" key="2">
    <source>
        <dbReference type="EMBL" id="JAQ17828.1"/>
    </source>
</evidence>
<dbReference type="EMBL" id="GDHC01000801">
    <property type="protein sequence ID" value="JAQ17828.1"/>
    <property type="molecule type" value="Transcribed_RNA"/>
</dbReference>
<organism evidence="1">
    <name type="scientific">Lygus hesperus</name>
    <name type="common">Western plant bug</name>
    <dbReference type="NCBI Taxonomy" id="30085"/>
    <lineage>
        <taxon>Eukaryota</taxon>
        <taxon>Metazoa</taxon>
        <taxon>Ecdysozoa</taxon>
        <taxon>Arthropoda</taxon>
        <taxon>Hexapoda</taxon>
        <taxon>Insecta</taxon>
        <taxon>Pterygota</taxon>
        <taxon>Neoptera</taxon>
        <taxon>Paraneoptera</taxon>
        <taxon>Hemiptera</taxon>
        <taxon>Heteroptera</taxon>
        <taxon>Panheteroptera</taxon>
        <taxon>Cimicomorpha</taxon>
        <taxon>Miridae</taxon>
        <taxon>Mirini</taxon>
        <taxon>Lygus</taxon>
    </lineage>
</organism>
<sequence length="559" mass="58167">MPPLYPVLLASPSPSPVSLSPYPLVTHSHSATSSPTHSTVLSTPPSHAPTPLVLVVSAPSAFLSLFPCSPTHTSLSVAISTHPPTLPLGFSTHSPAMCVFFAAHSISLPSSPTPLSSISTSYLHPSIYSTPSPLPPYFVPPSPYPHSLSPNFLSTLHIPHPAPSTVAATSSLSIPTHCLHPCSVASAELVFSTQSPLLYFVVSHSPTSPPTSLYLFAPISLSPPIAQSPIVVSHTSTLLLFCAAPTSLPPTPMFPPTHSLLAALLVVRPLPFVCRTILDVVHGSHSPIGFVCYVKFHCHLEVVVPLPPSVSSADATLSIASPSTLSSLQHLRIVPRLFASLSPVSQCTCSTLLAASPTSPTSNFDVDSLPSSFRILVGCLPSVLVYLHPILPTSNFASSTPLATVSTLPLPTPSSSTAPPGFPRSISLGPIPAVVVCSQSTIAPPASPIFLSHFPSAVADPTALSPHPQSVFLAVSTASLFPTYIAATPLRIALATLRTLLATSIPCYFCAPSSQSLRLCVVGSPSSYSTPPPSHALSTNPTRHPRAWFAIGSSGARSH</sequence>
<keyword evidence="1" id="KW-0804">Transcription</keyword>
<reference evidence="1" key="2">
    <citation type="submission" date="2014-07" db="EMBL/GenBank/DDBJ databases">
        <authorList>
            <person name="Hull J."/>
        </authorList>
    </citation>
    <scope>NUCLEOTIDE SEQUENCE</scope>
</reference>
<reference evidence="2" key="3">
    <citation type="journal article" date="2016" name="Gigascience">
        <title>De novo construction of an expanded transcriptome assembly for the western tarnished plant bug, Lygus hesperus.</title>
        <authorList>
            <person name="Tassone E.E."/>
            <person name="Geib S.M."/>
            <person name="Hall B."/>
            <person name="Fabrick J.A."/>
            <person name="Brent C.S."/>
            <person name="Hull J.J."/>
        </authorList>
    </citation>
    <scope>NUCLEOTIDE SEQUENCE</scope>
</reference>
<reference evidence="1" key="1">
    <citation type="journal article" date="2014" name="PLoS ONE">
        <title>Transcriptome-Based Identification of ABC Transporters in the Western Tarnished Plant Bug Lygus hesperus.</title>
        <authorList>
            <person name="Hull J.J."/>
            <person name="Chaney K."/>
            <person name="Geib S.M."/>
            <person name="Fabrick J.A."/>
            <person name="Brent C.S."/>
            <person name="Walsh D."/>
            <person name="Lavine L.C."/>
        </authorList>
    </citation>
    <scope>NUCLEOTIDE SEQUENCE</scope>
</reference>